<keyword evidence="2" id="KW-1185">Reference proteome</keyword>
<dbReference type="AlphaFoldDB" id="A0A4S3M326"/>
<organism evidence="1 2">
    <name type="scientific">Robertkochia marina</name>
    <dbReference type="NCBI Taxonomy" id="1227945"/>
    <lineage>
        <taxon>Bacteria</taxon>
        <taxon>Pseudomonadati</taxon>
        <taxon>Bacteroidota</taxon>
        <taxon>Flavobacteriia</taxon>
        <taxon>Flavobacteriales</taxon>
        <taxon>Flavobacteriaceae</taxon>
        <taxon>Robertkochia</taxon>
    </lineage>
</organism>
<protein>
    <recommendedName>
        <fullName evidence="3">Glucan endo-1,3-beta-D-glucosidase</fullName>
    </recommendedName>
</protein>
<dbReference type="RefSeq" id="WP_136335034.1">
    <property type="nucleotide sequence ID" value="NZ_QXMP01000001.1"/>
</dbReference>
<evidence type="ECO:0008006" key="3">
    <source>
        <dbReference type="Google" id="ProtNLM"/>
    </source>
</evidence>
<accession>A0A4S3M326</accession>
<dbReference type="OrthoDB" id="9809583at2"/>
<dbReference type="Proteomes" id="UP000305939">
    <property type="component" value="Unassembled WGS sequence"/>
</dbReference>
<evidence type="ECO:0000313" key="2">
    <source>
        <dbReference type="Proteomes" id="UP000305939"/>
    </source>
</evidence>
<evidence type="ECO:0000313" key="1">
    <source>
        <dbReference type="EMBL" id="THD69544.1"/>
    </source>
</evidence>
<reference evidence="1 2" key="1">
    <citation type="submission" date="2019-04" db="EMBL/GenBank/DDBJ databases">
        <title>Draft genome sequence of Robertkochia marina CC-AMO-30D.</title>
        <authorList>
            <person name="Hameed A."/>
            <person name="Lin S.-Y."/>
            <person name="Shahina M."/>
            <person name="Lai W.-A."/>
            <person name="Young C.-C."/>
        </authorList>
    </citation>
    <scope>NUCLEOTIDE SEQUENCE [LARGE SCALE GENOMIC DNA]</scope>
    <source>
        <strain evidence="1 2">CC-AMO-30D</strain>
    </source>
</reference>
<comment type="caution">
    <text evidence="1">The sequence shown here is derived from an EMBL/GenBank/DDBJ whole genome shotgun (WGS) entry which is preliminary data.</text>
</comment>
<name>A0A4S3M326_9FLAO</name>
<dbReference type="EMBL" id="SSMC01000001">
    <property type="protein sequence ID" value="THD69544.1"/>
    <property type="molecule type" value="Genomic_DNA"/>
</dbReference>
<proteinExistence type="predicted"/>
<dbReference type="PROSITE" id="PS51257">
    <property type="entry name" value="PROKAR_LIPOPROTEIN"/>
    <property type="match status" value="1"/>
</dbReference>
<gene>
    <name evidence="1" type="ORF">E7Z59_04235</name>
</gene>
<sequence>MNKLSKYAAIALAGLSTLFSCDGNEDYTLDELNGPSDIQIIAEVVGQDESNPNGDGSGDVLFTITAKNAINYKIDFDESDGINMESIPGGMTTKKYTTIGTETYTVNVVAYGAGGSSSNASTSVSVRFEYQPDPEIVTNLTNNASKTWAVDPSLPGHMGVGPWDFDDYTTPNWWASGVNEKVGVADCLYSSTYTFGYDEGANSYTLDVHTPEGAFTKTGNLSAIPNIPESGDEGCYSYSDSSSSFSFIPSSSILDESLSTRTSIVPNDTFTFVAFGHMIREYEILEVTPDYLYIRSQGTGEPWTAWYFKLTPVE</sequence>